<accession>A0AAV4B3F7</accession>
<evidence type="ECO:0000256" key="1">
    <source>
        <dbReference type="SAM" id="MobiDB-lite"/>
    </source>
</evidence>
<evidence type="ECO:0000313" key="2">
    <source>
        <dbReference type="EMBL" id="GFO13620.1"/>
    </source>
</evidence>
<proteinExistence type="predicted"/>
<sequence>MTDSSGDQYKMVQVLPHPHDLGCPLGYGNSLRYSASSCQVVDTNGLNPPCGMDSAPDYATSHQVVNPNGLDPPRGVDSALAASAPAFCEPEFSQSPHAPFYRVVNPNSLDPPCGVDSALAPSAPAFCEPEFSQPTQAPSPQAYDTLRTVRPP</sequence>
<gene>
    <name evidence="2" type="ORF">PoB_004012500</name>
</gene>
<dbReference type="EMBL" id="BLXT01004491">
    <property type="protein sequence ID" value="GFO13620.1"/>
    <property type="molecule type" value="Genomic_DNA"/>
</dbReference>
<keyword evidence="3" id="KW-1185">Reference proteome</keyword>
<evidence type="ECO:0000313" key="3">
    <source>
        <dbReference type="Proteomes" id="UP000735302"/>
    </source>
</evidence>
<organism evidence="2 3">
    <name type="scientific">Plakobranchus ocellatus</name>
    <dbReference type="NCBI Taxonomy" id="259542"/>
    <lineage>
        <taxon>Eukaryota</taxon>
        <taxon>Metazoa</taxon>
        <taxon>Spiralia</taxon>
        <taxon>Lophotrochozoa</taxon>
        <taxon>Mollusca</taxon>
        <taxon>Gastropoda</taxon>
        <taxon>Heterobranchia</taxon>
        <taxon>Euthyneura</taxon>
        <taxon>Panpulmonata</taxon>
        <taxon>Sacoglossa</taxon>
        <taxon>Placobranchoidea</taxon>
        <taxon>Plakobranchidae</taxon>
        <taxon>Plakobranchus</taxon>
    </lineage>
</organism>
<reference evidence="2 3" key="1">
    <citation type="journal article" date="2021" name="Elife">
        <title>Chloroplast acquisition without the gene transfer in kleptoplastic sea slugs, Plakobranchus ocellatus.</title>
        <authorList>
            <person name="Maeda T."/>
            <person name="Takahashi S."/>
            <person name="Yoshida T."/>
            <person name="Shimamura S."/>
            <person name="Takaki Y."/>
            <person name="Nagai Y."/>
            <person name="Toyoda A."/>
            <person name="Suzuki Y."/>
            <person name="Arimoto A."/>
            <person name="Ishii H."/>
            <person name="Satoh N."/>
            <person name="Nishiyama T."/>
            <person name="Hasebe M."/>
            <person name="Maruyama T."/>
            <person name="Minagawa J."/>
            <person name="Obokata J."/>
            <person name="Shigenobu S."/>
        </authorList>
    </citation>
    <scope>NUCLEOTIDE SEQUENCE [LARGE SCALE GENOMIC DNA]</scope>
</reference>
<dbReference type="AlphaFoldDB" id="A0AAV4B3F7"/>
<feature type="region of interest" description="Disordered" evidence="1">
    <location>
        <begin position="127"/>
        <end position="152"/>
    </location>
</feature>
<protein>
    <submittedName>
        <fullName evidence="2">Uncharacterized protein</fullName>
    </submittedName>
</protein>
<dbReference type="Proteomes" id="UP000735302">
    <property type="component" value="Unassembled WGS sequence"/>
</dbReference>
<comment type="caution">
    <text evidence="2">The sequence shown here is derived from an EMBL/GenBank/DDBJ whole genome shotgun (WGS) entry which is preliminary data.</text>
</comment>
<name>A0AAV4B3F7_9GAST</name>